<evidence type="ECO:0000313" key="15">
    <source>
        <dbReference type="Proteomes" id="UP000782610"/>
    </source>
</evidence>
<evidence type="ECO:0000256" key="7">
    <source>
        <dbReference type="ARBA" id="ARBA00022692"/>
    </source>
</evidence>
<dbReference type="CDD" id="cd06261">
    <property type="entry name" value="TM_PBP2"/>
    <property type="match status" value="1"/>
</dbReference>
<evidence type="ECO:0000256" key="12">
    <source>
        <dbReference type="RuleBase" id="RU363056"/>
    </source>
</evidence>
<evidence type="ECO:0000256" key="3">
    <source>
        <dbReference type="ARBA" id="ARBA00011557"/>
    </source>
</evidence>
<dbReference type="InterPro" id="IPR000515">
    <property type="entry name" value="MetI-like"/>
</dbReference>
<feature type="domain" description="ABC transmembrane type-1" evidence="13">
    <location>
        <begin position="69"/>
        <end position="260"/>
    </location>
</feature>
<dbReference type="PANTHER" id="PTHR43744">
    <property type="entry name" value="ABC TRANSPORTER PERMEASE PROTEIN MG189-RELATED-RELATED"/>
    <property type="match status" value="1"/>
</dbReference>
<accession>A0A933L723</accession>
<protein>
    <recommendedName>
        <fullName evidence="4 12">sn-glycerol-3-phosphate transport system permease protein UgpE</fullName>
    </recommendedName>
</protein>
<organism evidence="14 15">
    <name type="scientific">Devosia nanyangense</name>
    <dbReference type="NCBI Taxonomy" id="1228055"/>
    <lineage>
        <taxon>Bacteria</taxon>
        <taxon>Pseudomonadati</taxon>
        <taxon>Pseudomonadota</taxon>
        <taxon>Alphaproteobacteria</taxon>
        <taxon>Hyphomicrobiales</taxon>
        <taxon>Devosiaceae</taxon>
        <taxon>Devosia</taxon>
    </lineage>
</organism>
<dbReference type="Proteomes" id="UP000782610">
    <property type="component" value="Unassembled WGS sequence"/>
</dbReference>
<dbReference type="InterPro" id="IPR035906">
    <property type="entry name" value="MetI-like_sf"/>
</dbReference>
<comment type="subcellular location">
    <subcellularLocation>
        <location evidence="12">Cell inner membrane</location>
        <topology evidence="12">Multi-pass membrane protein</topology>
    </subcellularLocation>
    <subcellularLocation>
        <location evidence="1 11">Cell membrane</location>
        <topology evidence="1 11">Multi-pass membrane protein</topology>
    </subcellularLocation>
</comment>
<comment type="caution">
    <text evidence="12">Lacks conserved residue(s) required for the propagation of feature annotation.</text>
</comment>
<evidence type="ECO:0000256" key="5">
    <source>
        <dbReference type="ARBA" id="ARBA00022448"/>
    </source>
</evidence>
<evidence type="ECO:0000256" key="2">
    <source>
        <dbReference type="ARBA" id="ARBA00009306"/>
    </source>
</evidence>
<dbReference type="PROSITE" id="PS50928">
    <property type="entry name" value="ABC_TM1"/>
    <property type="match status" value="1"/>
</dbReference>
<evidence type="ECO:0000256" key="10">
    <source>
        <dbReference type="ARBA" id="ARBA00037054"/>
    </source>
</evidence>
<feature type="transmembrane region" description="Helical" evidence="11">
    <location>
        <begin position="239"/>
        <end position="260"/>
    </location>
</feature>
<feature type="transmembrane region" description="Helical" evidence="11">
    <location>
        <begin position="7"/>
        <end position="29"/>
    </location>
</feature>
<evidence type="ECO:0000256" key="9">
    <source>
        <dbReference type="ARBA" id="ARBA00023136"/>
    </source>
</evidence>
<comment type="function">
    <text evidence="10 12">Part of the ABC transporter complex UgpBAEC involved in sn-glycerol-3-phosphate (G3P) import. Probably responsible for the translocation of the substrate across the membrane.</text>
</comment>
<comment type="caution">
    <text evidence="14">The sequence shown here is derived from an EMBL/GenBank/DDBJ whole genome shotgun (WGS) entry which is preliminary data.</text>
</comment>
<name>A0A933L723_9HYPH</name>
<keyword evidence="12" id="KW-0997">Cell inner membrane</keyword>
<keyword evidence="6 12" id="KW-1003">Cell membrane</keyword>
<proteinExistence type="inferred from homology"/>
<dbReference type="PANTHER" id="PTHR43744:SF8">
    <property type="entry name" value="SN-GLYCEROL-3-PHOSPHATE TRANSPORT SYSTEM PERMEASE PROTEIN UGPE"/>
    <property type="match status" value="1"/>
</dbReference>
<feature type="transmembrane region" description="Helical" evidence="11">
    <location>
        <begin position="139"/>
        <end position="160"/>
    </location>
</feature>
<evidence type="ECO:0000259" key="13">
    <source>
        <dbReference type="PROSITE" id="PS50928"/>
    </source>
</evidence>
<evidence type="ECO:0000256" key="11">
    <source>
        <dbReference type="RuleBase" id="RU363032"/>
    </source>
</evidence>
<reference evidence="14" key="1">
    <citation type="submission" date="2020-07" db="EMBL/GenBank/DDBJ databases">
        <title>Huge and variable diversity of episymbiotic CPR bacteria and DPANN archaea in groundwater ecosystems.</title>
        <authorList>
            <person name="He C.Y."/>
            <person name="Keren R."/>
            <person name="Whittaker M."/>
            <person name="Farag I.F."/>
            <person name="Doudna J."/>
            <person name="Cate J.H.D."/>
            <person name="Banfield J.F."/>
        </authorList>
    </citation>
    <scope>NUCLEOTIDE SEQUENCE</scope>
    <source>
        <strain evidence="14">NC_groundwater_1586_Pr3_B-0.1um_66_15</strain>
    </source>
</reference>
<evidence type="ECO:0000256" key="4">
    <source>
        <dbReference type="ARBA" id="ARBA00020515"/>
    </source>
</evidence>
<keyword evidence="9 11" id="KW-0472">Membrane</keyword>
<dbReference type="AlphaFoldDB" id="A0A933L723"/>
<keyword evidence="5 11" id="KW-0813">Transport</keyword>
<evidence type="ECO:0000256" key="1">
    <source>
        <dbReference type="ARBA" id="ARBA00004651"/>
    </source>
</evidence>
<dbReference type="EMBL" id="JACRAF010000069">
    <property type="protein sequence ID" value="MBI4924198.1"/>
    <property type="molecule type" value="Genomic_DNA"/>
</dbReference>
<sequence length="275" mass="30234">MRVTPAIALRLTTLAVGALVMITPFLYMVSTSFKAQQYVLKVPPQFIPDPATLANYERVLTKGNFGHFFLNSVLVAGTSTVIAVFLSAMLAYGFARYRFPAREWLFRLLLLGLMIPAMMLIIPQFILAKWLGLIDSLPGLVVFYVAGNLALNTFLLRGFFEALPAELDDAMQIDGANDWRRFLDLALPLGRPALATATIFTFLATWDEYAWALTSITTPENQTLPIAIALMQGPKGTQWGLVFAASIIAIVPVIAVFLTFQRHFVQGLTSGAVKG</sequence>
<gene>
    <name evidence="12" type="primary">ugpE</name>
    <name evidence="14" type="ORF">HY834_20880</name>
</gene>
<keyword evidence="8 11" id="KW-1133">Transmembrane helix</keyword>
<feature type="transmembrane region" description="Helical" evidence="11">
    <location>
        <begin position="104"/>
        <end position="127"/>
    </location>
</feature>
<evidence type="ECO:0000256" key="8">
    <source>
        <dbReference type="ARBA" id="ARBA00022989"/>
    </source>
</evidence>
<keyword evidence="7 11" id="KW-0812">Transmembrane</keyword>
<dbReference type="Gene3D" id="1.10.3720.10">
    <property type="entry name" value="MetI-like"/>
    <property type="match status" value="1"/>
</dbReference>
<comment type="subunit">
    <text evidence="3 12">The complex is composed of two ATP-binding proteins (UgpC), two transmembrane proteins (UgpA and UgpE) and a solute-binding protein (UgpB).</text>
</comment>
<dbReference type="Pfam" id="PF00528">
    <property type="entry name" value="BPD_transp_1"/>
    <property type="match status" value="1"/>
</dbReference>
<evidence type="ECO:0000256" key="6">
    <source>
        <dbReference type="ARBA" id="ARBA00022475"/>
    </source>
</evidence>
<dbReference type="GO" id="GO:0005886">
    <property type="term" value="C:plasma membrane"/>
    <property type="evidence" value="ECO:0007669"/>
    <property type="project" value="UniProtKB-SubCell"/>
</dbReference>
<dbReference type="SUPFAM" id="SSF161098">
    <property type="entry name" value="MetI-like"/>
    <property type="match status" value="1"/>
</dbReference>
<comment type="similarity">
    <text evidence="2 11">Belongs to the binding-protein-dependent transport system permease family.</text>
</comment>
<evidence type="ECO:0000313" key="14">
    <source>
        <dbReference type="EMBL" id="MBI4924198.1"/>
    </source>
</evidence>
<feature type="transmembrane region" description="Helical" evidence="11">
    <location>
        <begin position="68"/>
        <end position="92"/>
    </location>
</feature>
<dbReference type="GO" id="GO:0055085">
    <property type="term" value="P:transmembrane transport"/>
    <property type="evidence" value="ECO:0007669"/>
    <property type="project" value="InterPro"/>
</dbReference>